<accession>A0A937RKD2</accession>
<keyword evidence="3" id="KW-1185">Reference proteome</keyword>
<sequence>MTADEAVPGGTRHGGESAARTVSVRFGEPAAHGADEGDLGIVDIAESLSTLKAEGGCLWLGGDETVAIERVTLNGAGDAYGDHVSYPISDFLPLPEGPDKDGVVPEIDIEGLDRDGGYLWFLGSHSLTRKRVKPHHATEQALLRLAKVSKNRNRYLIGRIPVVMSAGLPVLVATASDPDRPGGKLTAAATGLRKQTRLTTALADDEHLGRFLKIPSKDNGLDIEGLAVVGEKIYVGLRGPVLRGWAIVLELRLAEGAGQDLVLAPVDPKASPDRYRKHFLDLDGLGVRDILAHGDDLLLLAGPTMDLDGPVRVYRWRGAAHATTSVVVTDEQIEHVVDIPYGDGDDHAEGITHAPGDESSLLVAYDSPAPRRRPHPHEILLDVLPLPTAL</sequence>
<reference evidence="2" key="1">
    <citation type="submission" date="2020-12" db="EMBL/GenBank/DDBJ databases">
        <title>Genomic characterization of non-nitrogen-fixing Frankia strains.</title>
        <authorList>
            <person name="Carlos-Shanley C."/>
            <person name="Guerra T."/>
            <person name="Hahn D."/>
        </authorList>
    </citation>
    <scope>NUCLEOTIDE SEQUENCE</scope>
    <source>
        <strain evidence="2">CN6</strain>
    </source>
</reference>
<evidence type="ECO:0000313" key="2">
    <source>
        <dbReference type="EMBL" id="MBL7630505.1"/>
    </source>
</evidence>
<dbReference type="RefSeq" id="WP_203002088.1">
    <property type="nucleotide sequence ID" value="NZ_JADWYU010000140.1"/>
</dbReference>
<feature type="domain" description="DUF3616" evidence="1">
    <location>
        <begin position="48"/>
        <end position="382"/>
    </location>
</feature>
<protein>
    <submittedName>
        <fullName evidence="2">DUF3616 domain-containing protein</fullName>
    </submittedName>
</protein>
<name>A0A937RKD2_9ACTN</name>
<proteinExistence type="predicted"/>
<comment type="caution">
    <text evidence="2">The sequence shown here is derived from an EMBL/GenBank/DDBJ whole genome shotgun (WGS) entry which is preliminary data.</text>
</comment>
<dbReference type="InterPro" id="IPR022060">
    <property type="entry name" value="DUF3616"/>
</dbReference>
<gene>
    <name evidence="2" type="ORF">I7412_25760</name>
</gene>
<evidence type="ECO:0000313" key="3">
    <source>
        <dbReference type="Proteomes" id="UP000604475"/>
    </source>
</evidence>
<dbReference type="Proteomes" id="UP000604475">
    <property type="component" value="Unassembled WGS sequence"/>
</dbReference>
<organism evidence="2 3">
    <name type="scientific">Frankia nepalensis</name>
    <dbReference type="NCBI Taxonomy" id="1836974"/>
    <lineage>
        <taxon>Bacteria</taxon>
        <taxon>Bacillati</taxon>
        <taxon>Actinomycetota</taxon>
        <taxon>Actinomycetes</taxon>
        <taxon>Frankiales</taxon>
        <taxon>Frankiaceae</taxon>
        <taxon>Frankia</taxon>
    </lineage>
</organism>
<dbReference type="AlphaFoldDB" id="A0A937RKD2"/>
<dbReference type="Pfam" id="PF12275">
    <property type="entry name" value="DUF3616"/>
    <property type="match status" value="1"/>
</dbReference>
<dbReference type="EMBL" id="JAEACQ010000251">
    <property type="protein sequence ID" value="MBL7630505.1"/>
    <property type="molecule type" value="Genomic_DNA"/>
</dbReference>
<evidence type="ECO:0000259" key="1">
    <source>
        <dbReference type="Pfam" id="PF12275"/>
    </source>
</evidence>